<name>A0A385AH41_LATCU</name>
<evidence type="ECO:0000313" key="2">
    <source>
        <dbReference type="EMBL" id="AXN36874.1"/>
    </source>
</evidence>
<geneLocation type="plasmid" evidence="2 3">
    <name>p-1.1928_2</name>
</geneLocation>
<dbReference type="RefSeq" id="WP_116843828.1">
    <property type="nucleotide sequence ID" value="NZ_CP031005.1"/>
</dbReference>
<keyword evidence="1" id="KW-0472">Membrane</keyword>
<organism evidence="2 3">
    <name type="scientific">Latilactobacillus curvatus</name>
    <name type="common">Lactobacillus curvatus</name>
    <dbReference type="NCBI Taxonomy" id="28038"/>
    <lineage>
        <taxon>Bacteria</taxon>
        <taxon>Bacillati</taxon>
        <taxon>Bacillota</taxon>
        <taxon>Bacilli</taxon>
        <taxon>Lactobacillales</taxon>
        <taxon>Lactobacillaceae</taxon>
        <taxon>Latilactobacillus</taxon>
    </lineage>
</organism>
<keyword evidence="1" id="KW-0812">Transmembrane</keyword>
<accession>A0A385AH41</accession>
<protein>
    <submittedName>
        <fullName evidence="2">Uncharacterized protein</fullName>
    </submittedName>
</protein>
<dbReference type="AlphaFoldDB" id="A0A385AH41"/>
<reference evidence="2 3" key="1">
    <citation type="submission" date="2018-07" db="EMBL/GenBank/DDBJ databases">
        <title>Lactobacillus curvatus genome sequence.</title>
        <authorList>
            <person name="Prechtl R."/>
        </authorList>
    </citation>
    <scope>NUCLEOTIDE SEQUENCE [LARGE SCALE GENOMIC DNA]</scope>
    <source>
        <strain evidence="2 3">TMW 1.1928</strain>
        <plasmid evidence="2 3">p-1.1928_2</plasmid>
    </source>
</reference>
<feature type="transmembrane region" description="Helical" evidence="1">
    <location>
        <begin position="77"/>
        <end position="107"/>
    </location>
</feature>
<evidence type="ECO:0000256" key="1">
    <source>
        <dbReference type="SAM" id="Phobius"/>
    </source>
</evidence>
<keyword evidence="2" id="KW-0614">Plasmid</keyword>
<dbReference type="Proteomes" id="UP000257607">
    <property type="component" value="Plasmid p-1.1928_2"/>
</dbReference>
<keyword evidence="1" id="KW-1133">Transmembrane helix</keyword>
<feature type="transmembrane region" description="Helical" evidence="1">
    <location>
        <begin position="24"/>
        <end position="45"/>
    </location>
</feature>
<gene>
    <name evidence="2" type="ORF">DT351_11030</name>
</gene>
<dbReference type="EMBL" id="CP031005">
    <property type="protein sequence ID" value="AXN36874.1"/>
    <property type="molecule type" value="Genomic_DNA"/>
</dbReference>
<feature type="transmembrane region" description="Helical" evidence="1">
    <location>
        <begin position="52"/>
        <end position="71"/>
    </location>
</feature>
<evidence type="ECO:0000313" key="3">
    <source>
        <dbReference type="Proteomes" id="UP000257607"/>
    </source>
</evidence>
<sequence>MLSSIMGGIWYVITALSDLLSMPFYWLGEGLLWCFNKFMLFLFSILEKNGTLGIFLFILLIFVIIGLWYLICAIPWIGFAIILMPLMAFFARIMGALIMLIILWILIVKTKQLVTRWIKTTKTAKA</sequence>
<proteinExistence type="predicted"/>